<gene>
    <name evidence="2" type="ORF">HNP21_000866</name>
    <name evidence="3" type="ORF">PWO00_15235</name>
</gene>
<dbReference type="AlphaFoldDB" id="A0A7W3N7D4"/>
<accession>A0A7W3N7D4</accession>
<keyword evidence="4" id="KW-1185">Reference proteome</keyword>
<evidence type="ECO:0000313" key="5">
    <source>
        <dbReference type="Proteomes" id="UP001220217"/>
    </source>
</evidence>
<dbReference type="InterPro" id="IPR058676">
    <property type="entry name" value="YuzK"/>
</dbReference>
<dbReference type="Proteomes" id="UP001220217">
    <property type="component" value="Chromosome"/>
</dbReference>
<evidence type="ECO:0000313" key="2">
    <source>
        <dbReference type="EMBL" id="MBA9037777.1"/>
    </source>
</evidence>
<proteinExistence type="predicted"/>
<protein>
    <submittedName>
        <fullName evidence="2">Uncharacterized protein</fullName>
    </submittedName>
</protein>
<feature type="region of interest" description="Disordered" evidence="1">
    <location>
        <begin position="26"/>
        <end position="48"/>
    </location>
</feature>
<dbReference type="Proteomes" id="UP000543174">
    <property type="component" value="Unassembled WGS sequence"/>
</dbReference>
<dbReference type="Pfam" id="PF26149">
    <property type="entry name" value="YuzK"/>
    <property type="match status" value="1"/>
</dbReference>
<name>A0A7W3N7D4_PRIAR</name>
<dbReference type="GeneID" id="93646189"/>
<evidence type="ECO:0000313" key="3">
    <source>
        <dbReference type="EMBL" id="WEA42183.1"/>
    </source>
</evidence>
<reference evidence="2 4" key="1">
    <citation type="submission" date="2020-08" db="EMBL/GenBank/DDBJ databases">
        <title>Functional genomics of gut bacteria from endangered species of beetles.</title>
        <authorList>
            <person name="Carlos-Shanley C."/>
        </authorList>
    </citation>
    <scope>NUCLEOTIDE SEQUENCE [LARGE SCALE GENOMIC DNA]</scope>
    <source>
        <strain evidence="2 4">S00060</strain>
    </source>
</reference>
<evidence type="ECO:0000313" key="4">
    <source>
        <dbReference type="Proteomes" id="UP000543174"/>
    </source>
</evidence>
<reference evidence="3 5" key="2">
    <citation type="submission" date="2023-02" db="EMBL/GenBank/DDBJ databases">
        <title>Complete genome sequence of Priestia aryabhattai G5MAi6, a methanol-tolerant strain isolated from tap water in Hong Kong.</title>
        <authorList>
            <person name="Leung K.M."/>
            <person name="Lai G.K.K."/>
            <person name="Griffin S.D.J."/>
        </authorList>
    </citation>
    <scope>NUCLEOTIDE SEQUENCE [LARGE SCALE GENOMIC DNA]</scope>
    <source>
        <strain evidence="3 5">G5MAi6</strain>
    </source>
</reference>
<dbReference type="EMBL" id="JACJHT010000001">
    <property type="protein sequence ID" value="MBA9037777.1"/>
    <property type="molecule type" value="Genomic_DNA"/>
</dbReference>
<dbReference type="RefSeq" id="WP_014459567.1">
    <property type="nucleotide sequence ID" value="NZ_CAJCKP010000002.1"/>
</dbReference>
<organism evidence="2 4">
    <name type="scientific">Priestia aryabhattai</name>
    <name type="common">Bacillus aryabhattai</name>
    <dbReference type="NCBI Taxonomy" id="412384"/>
    <lineage>
        <taxon>Bacteria</taxon>
        <taxon>Bacillati</taxon>
        <taxon>Bacillota</taxon>
        <taxon>Bacilli</taxon>
        <taxon>Bacillales</taxon>
        <taxon>Bacillaceae</taxon>
        <taxon>Priestia</taxon>
    </lineage>
</organism>
<dbReference type="EMBL" id="CP118718">
    <property type="protein sequence ID" value="WEA42183.1"/>
    <property type="molecule type" value="Genomic_DNA"/>
</dbReference>
<sequence length="48" mass="5793">MEKAMQLSHGVGYAEYSRKLDKRLQVEKEREKDYQASKDILRDINQHR</sequence>
<evidence type="ECO:0000256" key="1">
    <source>
        <dbReference type="SAM" id="MobiDB-lite"/>
    </source>
</evidence>